<proteinExistence type="predicted"/>
<evidence type="ECO:0000313" key="3">
    <source>
        <dbReference type="EMBL" id="CCF59877.1"/>
    </source>
</evidence>
<evidence type="ECO:0000313" key="4">
    <source>
        <dbReference type="Proteomes" id="UP000005220"/>
    </source>
</evidence>
<organism evidence="3 4">
    <name type="scientific">Kazachstania africana (strain ATCC 22294 / BCRC 22015 / CBS 2517 / CECT 1963 / NBRC 1671 / NRRL Y-8276)</name>
    <name type="common">Yeast</name>
    <name type="synonym">Kluyveromyces africanus</name>
    <dbReference type="NCBI Taxonomy" id="1071382"/>
    <lineage>
        <taxon>Eukaryota</taxon>
        <taxon>Fungi</taxon>
        <taxon>Dikarya</taxon>
        <taxon>Ascomycota</taxon>
        <taxon>Saccharomycotina</taxon>
        <taxon>Saccharomycetes</taxon>
        <taxon>Saccharomycetales</taxon>
        <taxon>Saccharomycetaceae</taxon>
        <taxon>Kazachstania</taxon>
    </lineage>
</organism>
<dbReference type="STRING" id="1071382.H2AZS7"/>
<dbReference type="GO" id="GO:0000963">
    <property type="term" value="P:mitochondrial RNA processing"/>
    <property type="evidence" value="ECO:0007669"/>
    <property type="project" value="EnsemblFungi"/>
</dbReference>
<dbReference type="RefSeq" id="XP_003959012.1">
    <property type="nucleotide sequence ID" value="XM_003958963.1"/>
</dbReference>
<keyword evidence="4" id="KW-1185">Reference proteome</keyword>
<reference evidence="3 4" key="1">
    <citation type="journal article" date="2011" name="Proc. Natl. Acad. Sci. U.S.A.">
        <title>Evolutionary erosion of yeast sex chromosomes by mating-type switching accidents.</title>
        <authorList>
            <person name="Gordon J.L."/>
            <person name="Armisen D."/>
            <person name="Proux-Wera E."/>
            <person name="Oheigeartaigh S.S."/>
            <person name="Byrne K.P."/>
            <person name="Wolfe K.H."/>
        </authorList>
    </citation>
    <scope>NUCLEOTIDE SEQUENCE [LARGE SCALE GENOMIC DNA]</scope>
    <source>
        <strain evidence="4">ATCC 22294 / BCRC 22015 / CBS 2517 / CECT 1963 / NBRC 1671 / NRRL Y-8276</strain>
    </source>
</reference>
<evidence type="ECO:0000256" key="2">
    <source>
        <dbReference type="PROSITE-ProRule" id="PRU00708"/>
    </source>
</evidence>
<dbReference type="GeneID" id="13883513"/>
<feature type="repeat" description="PPR" evidence="2">
    <location>
        <begin position="358"/>
        <end position="392"/>
    </location>
</feature>
<dbReference type="PANTHER" id="PTHR47938">
    <property type="entry name" value="RESPIRATORY COMPLEX I CHAPERONE (CIA84), PUTATIVE (AFU_ORTHOLOGUE AFUA_2G06020)-RELATED"/>
    <property type="match status" value="1"/>
</dbReference>
<dbReference type="Proteomes" id="UP000005220">
    <property type="component" value="Chromosome 9"/>
</dbReference>
<protein>
    <recommendedName>
        <fullName evidence="5">Mitochondrial group I intron splicing factor CCM1</fullName>
    </recommendedName>
</protein>
<sequence>MKCLNTCLLRTTSSSPHVQKRMLIAPRALVKKTKKNRLKVNGVKLKELDPNSVMPIRDSRLLELKVKQLQEFTRSLREQFKSFDQPLSIQNTEPRSVTGKELQELEREAATVFESLTDSSSKSDTMLLQSSRYKNASLSDLINSYSDSKINSLLPEVVRQTIGDDTLILKSLMNQTKKDWNPIIDTLWRSTDRLKGISQRTLKKFFSSKIRNLTFENIEHLDEMLLEAVENDESRFRLYMYELLFENLAILSPQNIINSKNDPIIEKMKELLNRFNKSRHSFGLSNFILNSCITYTAKLKDASIMNYFFEEIQKKHSIQLSKESYTTVIQFYERLNLNKQAWDVFDTMKFLSSAQAPDAFTYNIMLKLCSKENNYSRACDLFQEMNERGVTPNRRTFAMLGKLLAKCSSDNVIAEGHATSLRMLGWKFISQLKEKEDYTGVEAMMSLASYDGDIALCRALYFKFVNRTYNELRSREKIDHKTAIKQSLNPVLFNYLLLSYSKYQSEKLPLLLSWDEGGQLRRDLLNSVDYTHGLNDDGTMILPFLPVLELNNKEHIILESNALWNFHIANGLFEEHVSVLQQDLDSNKLLNIVKCAASYDDFKFEILRLVNDWKRQFIDHKFLNAIALTTYLSIPLRHRVEDDFWSKLKRFSFQTHDLDDKLSQTYKIFSEKLKLRKASGEMKKNDLDCRSKTNNSKINDCLYYVYALRHKVLRDCAIYELALKGATAFGNVDRATEIWQDRGKFRHSNTFSKLPMTHRIQSDVDFAKLLIDFFITQGKFLDALKIVMSSKRYIEWKFPMIRRLYQGLLEREDHENVKKLMDIVNRKTSVQILEKQIEDLSI</sequence>
<dbReference type="Pfam" id="PF13041">
    <property type="entry name" value="PPR_2"/>
    <property type="match status" value="1"/>
</dbReference>
<dbReference type="Gene3D" id="1.25.40.10">
    <property type="entry name" value="Tetratricopeptide repeat domain"/>
    <property type="match status" value="1"/>
</dbReference>
<dbReference type="GO" id="GO:0008380">
    <property type="term" value="P:RNA splicing"/>
    <property type="evidence" value="ECO:0007669"/>
    <property type="project" value="EnsemblFungi"/>
</dbReference>
<dbReference type="KEGG" id="kaf:KAFR_0I00960"/>
<accession>H2AZS7</accession>
<dbReference type="AlphaFoldDB" id="H2AZS7"/>
<evidence type="ECO:0000256" key="1">
    <source>
        <dbReference type="ARBA" id="ARBA00004173"/>
    </source>
</evidence>
<dbReference type="Pfam" id="PF01535">
    <property type="entry name" value="PPR"/>
    <property type="match status" value="1"/>
</dbReference>
<dbReference type="InterPro" id="IPR002885">
    <property type="entry name" value="PPR_rpt"/>
</dbReference>
<dbReference type="OrthoDB" id="185373at2759"/>
<dbReference type="InterPro" id="IPR011990">
    <property type="entry name" value="TPR-like_helical_dom_sf"/>
</dbReference>
<dbReference type="HOGENOM" id="CLU_334653_0_0_1"/>
<dbReference type="PROSITE" id="PS51375">
    <property type="entry name" value="PPR"/>
    <property type="match status" value="1"/>
</dbReference>
<dbReference type="GO" id="GO:0003729">
    <property type="term" value="F:mRNA binding"/>
    <property type="evidence" value="ECO:0007669"/>
    <property type="project" value="TreeGrafter"/>
</dbReference>
<dbReference type="eggNOG" id="ENOG502QUX2">
    <property type="taxonomic scope" value="Eukaryota"/>
</dbReference>
<name>H2AZS7_KAZAF</name>
<dbReference type="NCBIfam" id="TIGR00756">
    <property type="entry name" value="PPR"/>
    <property type="match status" value="1"/>
</dbReference>
<dbReference type="GO" id="GO:0016072">
    <property type="term" value="P:rRNA metabolic process"/>
    <property type="evidence" value="ECO:0007669"/>
    <property type="project" value="EnsemblFungi"/>
</dbReference>
<gene>
    <name evidence="3" type="primary">KAFR0I00960</name>
    <name evidence="3" type="ORF">KAFR_0I00960</name>
</gene>
<dbReference type="PANTHER" id="PTHR47938:SF35">
    <property type="entry name" value="PENTATRICOPEPTIDE REPEAT-CONTAINING PROTEIN 4, MITOCHONDRIAL-RELATED"/>
    <property type="match status" value="1"/>
</dbReference>
<dbReference type="GO" id="GO:0005739">
    <property type="term" value="C:mitochondrion"/>
    <property type="evidence" value="ECO:0007669"/>
    <property type="project" value="UniProtKB-SubCell"/>
</dbReference>
<dbReference type="GO" id="GO:2000234">
    <property type="term" value="P:positive regulation of rRNA processing"/>
    <property type="evidence" value="ECO:0007669"/>
    <property type="project" value="EnsemblFungi"/>
</dbReference>
<comment type="subcellular location">
    <subcellularLocation>
        <location evidence="1">Mitochondrion</location>
    </subcellularLocation>
</comment>
<dbReference type="EMBL" id="HE650829">
    <property type="protein sequence ID" value="CCF59877.1"/>
    <property type="molecule type" value="Genomic_DNA"/>
</dbReference>
<dbReference type="InParanoid" id="H2AZS7"/>
<evidence type="ECO:0008006" key="5">
    <source>
        <dbReference type="Google" id="ProtNLM"/>
    </source>
</evidence>
<dbReference type="FunCoup" id="H2AZS7">
    <property type="interactions" value="139"/>
</dbReference>
<dbReference type="GO" id="GO:0019843">
    <property type="term" value="F:rRNA binding"/>
    <property type="evidence" value="ECO:0007669"/>
    <property type="project" value="EnsemblFungi"/>
</dbReference>